<keyword evidence="7" id="KW-1133">Transmembrane helix</keyword>
<comment type="subcellular location">
    <subcellularLocation>
        <location evidence="1">Cell membrane</location>
        <topology evidence="1">Single-pass type I membrane protein</topology>
    </subcellularLocation>
</comment>
<keyword evidence="9" id="KW-0675">Receptor</keyword>
<dbReference type="SUPFAM" id="SSF52047">
    <property type="entry name" value="RNI-like"/>
    <property type="match status" value="1"/>
</dbReference>
<evidence type="ECO:0000256" key="2">
    <source>
        <dbReference type="ARBA" id="ARBA00009592"/>
    </source>
</evidence>
<organism evidence="12 13">
    <name type="scientific">Brassica cretica</name>
    <name type="common">Mustard</name>
    <dbReference type="NCBI Taxonomy" id="69181"/>
    <lineage>
        <taxon>Eukaryota</taxon>
        <taxon>Viridiplantae</taxon>
        <taxon>Streptophyta</taxon>
        <taxon>Embryophyta</taxon>
        <taxon>Tracheophyta</taxon>
        <taxon>Spermatophyta</taxon>
        <taxon>Magnoliopsida</taxon>
        <taxon>eudicotyledons</taxon>
        <taxon>Gunneridae</taxon>
        <taxon>Pentapetalae</taxon>
        <taxon>rosids</taxon>
        <taxon>malvids</taxon>
        <taxon>Brassicales</taxon>
        <taxon>Brassicaceae</taxon>
        <taxon>Brassiceae</taxon>
        <taxon>Brassica</taxon>
    </lineage>
</organism>
<keyword evidence="5" id="KW-0812">Transmembrane</keyword>
<dbReference type="PROSITE" id="PS51450">
    <property type="entry name" value="LRR"/>
    <property type="match status" value="3"/>
</dbReference>
<name>A0ABQ7DIU1_BRACR</name>
<evidence type="ECO:0000256" key="9">
    <source>
        <dbReference type="ARBA" id="ARBA00023170"/>
    </source>
</evidence>
<evidence type="ECO:0000313" key="12">
    <source>
        <dbReference type="EMBL" id="KAF3577877.1"/>
    </source>
</evidence>
<evidence type="ECO:0000256" key="8">
    <source>
        <dbReference type="ARBA" id="ARBA00023136"/>
    </source>
</evidence>
<sequence length="591" mass="65763">MLHHLRYLDLASNNFSFSSIPSEFGNLFRLEVLFLSSTGLTGQVPSSFSNLSRLTKLSLDHNELTGTLEPISKLTTLDFLRLSFLKISYPFDLNLFSSLKSLLVLDFSGNSISPDSLSSDSGILLNLQKLDLSGCGITQFPNFLKNLHNLERINLSNNNISGKVPEWLWKLPRLSALALVNNSFTGFEGPFPNPPHSLKSLSAWNNSFTGNIPLSICNRSSLDLLDLSYNKFTGSIPPCLSNFQSSLIAVNLRKNNLEGNLPDMCYDGALLRTLDVGYNRLTGKLARSLLNCSRLRFLSVDNNRIKDTFPFWLKALPYLQALTLRSNEFYGPISPSDQGSFAFPELRILEIAYNNFSGSLPPDYFVNWKASSLDEDGRLYMEDNSSALYVYQDTIDLQYKGLKMEQAKILTSYSTIDFSGNRLEGPIPESIGLLKKLIALNLSNNAFTGHIPLSLANVTELESLDLSNNQLSGTIPKELEKLSFLSYISVAHNQLKGEIPQGTQITSQPRSSLEGNAELCGFPLKGSCFRTIAPPMQQQEQDKGEEVLNWKAVAIGYGPGLLLGLLLGQVMASYRPEWLIKITGLYKFRNR</sequence>
<dbReference type="InterPro" id="IPR055414">
    <property type="entry name" value="LRR_R13L4/SHOC2-like"/>
</dbReference>
<dbReference type="Gene3D" id="3.80.10.10">
    <property type="entry name" value="Ribonuclease Inhibitor"/>
    <property type="match status" value="3"/>
</dbReference>
<dbReference type="SMART" id="SM00365">
    <property type="entry name" value="LRR_SD22"/>
    <property type="match status" value="5"/>
</dbReference>
<evidence type="ECO:0000313" key="13">
    <source>
        <dbReference type="Proteomes" id="UP000266723"/>
    </source>
</evidence>
<reference evidence="12 13" key="1">
    <citation type="journal article" date="2020" name="BMC Genomics">
        <title>Intraspecific diversification of the crop wild relative Brassica cretica Lam. using demographic model selection.</title>
        <authorList>
            <person name="Kioukis A."/>
            <person name="Michalopoulou V.A."/>
            <person name="Briers L."/>
            <person name="Pirintsos S."/>
            <person name="Studholme D.J."/>
            <person name="Pavlidis P."/>
            <person name="Sarris P.F."/>
        </authorList>
    </citation>
    <scope>NUCLEOTIDE SEQUENCE [LARGE SCALE GENOMIC DNA]</scope>
    <source>
        <strain evidence="13">cv. PFS-1207/04</strain>
    </source>
</reference>
<keyword evidence="8" id="KW-0472">Membrane</keyword>
<comment type="caution">
    <text evidence="12">The sequence shown here is derived from an EMBL/GenBank/DDBJ whole genome shotgun (WGS) entry which is preliminary data.</text>
</comment>
<dbReference type="PRINTS" id="PR00019">
    <property type="entry name" value="LEURICHRPT"/>
</dbReference>
<dbReference type="Pfam" id="PF23598">
    <property type="entry name" value="LRR_14"/>
    <property type="match status" value="1"/>
</dbReference>
<dbReference type="InterPro" id="IPR003591">
    <property type="entry name" value="Leu-rich_rpt_typical-subtyp"/>
</dbReference>
<accession>A0ABQ7DIU1</accession>
<keyword evidence="10" id="KW-0325">Glycoprotein</keyword>
<evidence type="ECO:0000256" key="6">
    <source>
        <dbReference type="ARBA" id="ARBA00022737"/>
    </source>
</evidence>
<dbReference type="PANTHER" id="PTHR27004:SF142">
    <property type="entry name" value="RECEPTOR LIKE PROTEIN 27"/>
    <property type="match status" value="1"/>
</dbReference>
<keyword evidence="6" id="KW-0677">Repeat</keyword>
<evidence type="ECO:0000256" key="1">
    <source>
        <dbReference type="ARBA" id="ARBA00004251"/>
    </source>
</evidence>
<protein>
    <recommendedName>
        <fullName evidence="11">Disease resistance R13L4/SHOC-2-like LRR domain-containing protein</fullName>
    </recommendedName>
</protein>
<evidence type="ECO:0000259" key="11">
    <source>
        <dbReference type="Pfam" id="PF23598"/>
    </source>
</evidence>
<dbReference type="InterPro" id="IPR001611">
    <property type="entry name" value="Leu-rich_rpt"/>
</dbReference>
<dbReference type="PANTHER" id="PTHR27004">
    <property type="entry name" value="RECEPTOR-LIKE PROTEIN 12 ISOFORM X1"/>
    <property type="match status" value="1"/>
</dbReference>
<feature type="domain" description="Disease resistance R13L4/SHOC-2-like LRR" evidence="11">
    <location>
        <begin position="2"/>
        <end position="83"/>
    </location>
</feature>
<dbReference type="SMART" id="SM00369">
    <property type="entry name" value="LRR_TYP"/>
    <property type="match status" value="7"/>
</dbReference>
<dbReference type="Pfam" id="PF13855">
    <property type="entry name" value="LRR_8"/>
    <property type="match status" value="1"/>
</dbReference>
<dbReference type="Pfam" id="PF00560">
    <property type="entry name" value="LRR_1"/>
    <property type="match status" value="5"/>
</dbReference>
<evidence type="ECO:0000256" key="5">
    <source>
        <dbReference type="ARBA" id="ARBA00022692"/>
    </source>
</evidence>
<evidence type="ECO:0000256" key="10">
    <source>
        <dbReference type="ARBA" id="ARBA00023180"/>
    </source>
</evidence>
<keyword evidence="13" id="KW-1185">Reference proteome</keyword>
<dbReference type="EMBL" id="QGKV02000649">
    <property type="protein sequence ID" value="KAF3577877.1"/>
    <property type="molecule type" value="Genomic_DNA"/>
</dbReference>
<evidence type="ECO:0000256" key="7">
    <source>
        <dbReference type="ARBA" id="ARBA00022989"/>
    </source>
</evidence>
<proteinExistence type="inferred from homology"/>
<dbReference type="SUPFAM" id="SSF52058">
    <property type="entry name" value="L domain-like"/>
    <property type="match status" value="1"/>
</dbReference>
<evidence type="ECO:0000256" key="3">
    <source>
        <dbReference type="ARBA" id="ARBA00022475"/>
    </source>
</evidence>
<keyword evidence="3" id="KW-1003">Cell membrane</keyword>
<keyword evidence="4" id="KW-0433">Leucine-rich repeat</keyword>
<dbReference type="Proteomes" id="UP000266723">
    <property type="component" value="Unassembled WGS sequence"/>
</dbReference>
<evidence type="ECO:0000256" key="4">
    <source>
        <dbReference type="ARBA" id="ARBA00022614"/>
    </source>
</evidence>
<comment type="similarity">
    <text evidence="2">Belongs to the RLP family.</text>
</comment>
<dbReference type="InterPro" id="IPR032675">
    <property type="entry name" value="LRR_dom_sf"/>
</dbReference>
<gene>
    <name evidence="12" type="ORF">DY000_02035112</name>
</gene>